<proteinExistence type="predicted"/>
<keyword evidence="2" id="KW-1185">Reference proteome</keyword>
<sequence>MIVYIGLLYFASHTGRKISKLALAEEEYLRAITVRGHFPLNISNTIPSSNISPMHIQMLVSILLANTAAYSK</sequence>
<evidence type="ECO:0000313" key="1">
    <source>
        <dbReference type="EMBL" id="SEN15858.1"/>
    </source>
</evidence>
<accession>A0A1H8EAS4</accession>
<evidence type="ECO:0000313" key="2">
    <source>
        <dbReference type="Proteomes" id="UP000198984"/>
    </source>
</evidence>
<reference evidence="1 2" key="1">
    <citation type="submission" date="2016-10" db="EMBL/GenBank/DDBJ databases">
        <authorList>
            <person name="de Groot N.N."/>
        </authorList>
    </citation>
    <scope>NUCLEOTIDE SEQUENCE [LARGE SCALE GENOMIC DNA]</scope>
    <source>
        <strain evidence="1 2">DSM 21039</strain>
    </source>
</reference>
<protein>
    <submittedName>
        <fullName evidence="1">Uncharacterized protein</fullName>
    </submittedName>
</protein>
<dbReference type="AlphaFoldDB" id="A0A1H8EAS4"/>
<dbReference type="EMBL" id="FOBB01000008">
    <property type="protein sequence ID" value="SEN15858.1"/>
    <property type="molecule type" value="Genomic_DNA"/>
</dbReference>
<dbReference type="Proteomes" id="UP000198984">
    <property type="component" value="Unassembled WGS sequence"/>
</dbReference>
<name>A0A1H8EAS4_9BACT</name>
<organism evidence="1 2">
    <name type="scientific">Chitinophaga rupis</name>
    <dbReference type="NCBI Taxonomy" id="573321"/>
    <lineage>
        <taxon>Bacteria</taxon>
        <taxon>Pseudomonadati</taxon>
        <taxon>Bacteroidota</taxon>
        <taxon>Chitinophagia</taxon>
        <taxon>Chitinophagales</taxon>
        <taxon>Chitinophagaceae</taxon>
        <taxon>Chitinophaga</taxon>
    </lineage>
</organism>
<gene>
    <name evidence="1" type="ORF">SAMN04488505_108220</name>
</gene>